<feature type="transmembrane region" description="Helical" evidence="12">
    <location>
        <begin position="440"/>
        <end position="458"/>
    </location>
</feature>
<keyword evidence="9 12" id="KW-0472">Membrane</keyword>
<organism evidence="13 14">
    <name type="scientific">Puccinia coronata f. sp. avenae</name>
    <dbReference type="NCBI Taxonomy" id="200324"/>
    <lineage>
        <taxon>Eukaryota</taxon>
        <taxon>Fungi</taxon>
        <taxon>Dikarya</taxon>
        <taxon>Basidiomycota</taxon>
        <taxon>Pucciniomycotina</taxon>
        <taxon>Pucciniomycetes</taxon>
        <taxon>Pucciniales</taxon>
        <taxon>Pucciniaceae</taxon>
        <taxon>Puccinia</taxon>
    </lineage>
</organism>
<keyword evidence="6" id="KW-0560">Oxidoreductase</keyword>
<dbReference type="GO" id="GO:0005743">
    <property type="term" value="C:mitochondrial inner membrane"/>
    <property type="evidence" value="ECO:0007669"/>
    <property type="project" value="TreeGrafter"/>
</dbReference>
<evidence type="ECO:0000256" key="11">
    <source>
        <dbReference type="ARBA" id="ARBA00048044"/>
    </source>
</evidence>
<evidence type="ECO:0000256" key="10">
    <source>
        <dbReference type="ARBA" id="ARBA00044501"/>
    </source>
</evidence>
<evidence type="ECO:0000313" key="14">
    <source>
        <dbReference type="Proteomes" id="UP000235392"/>
    </source>
</evidence>
<keyword evidence="5 12" id="KW-1133">Transmembrane helix</keyword>
<evidence type="ECO:0000256" key="6">
    <source>
        <dbReference type="ARBA" id="ARBA00023002"/>
    </source>
</evidence>
<keyword evidence="8" id="KW-0350">Heme biosynthesis</keyword>
<comment type="caution">
    <text evidence="13">The sequence shown here is derived from an EMBL/GenBank/DDBJ whole genome shotgun (WGS) entry which is preliminary data.</text>
</comment>
<dbReference type="GO" id="GO:0006784">
    <property type="term" value="P:heme A biosynthetic process"/>
    <property type="evidence" value="ECO:0007669"/>
    <property type="project" value="InterPro"/>
</dbReference>
<comment type="cofactor">
    <cofactor evidence="1">
        <name>heme b</name>
        <dbReference type="ChEBI" id="CHEBI:60344"/>
    </cofactor>
</comment>
<evidence type="ECO:0000256" key="1">
    <source>
        <dbReference type="ARBA" id="ARBA00001970"/>
    </source>
</evidence>
<evidence type="ECO:0000256" key="9">
    <source>
        <dbReference type="ARBA" id="ARBA00023136"/>
    </source>
</evidence>
<evidence type="ECO:0000256" key="5">
    <source>
        <dbReference type="ARBA" id="ARBA00022989"/>
    </source>
</evidence>
<evidence type="ECO:0000256" key="12">
    <source>
        <dbReference type="SAM" id="Phobius"/>
    </source>
</evidence>
<evidence type="ECO:0000256" key="4">
    <source>
        <dbReference type="ARBA" id="ARBA00022723"/>
    </source>
</evidence>
<protein>
    <recommendedName>
        <fullName evidence="15">Cytochrome c oxidase assembly protein COX15</fullName>
    </recommendedName>
</protein>
<proteinExistence type="predicted"/>
<dbReference type="GO" id="GO:0046872">
    <property type="term" value="F:metal ion binding"/>
    <property type="evidence" value="ECO:0007669"/>
    <property type="project" value="UniProtKB-KW"/>
</dbReference>
<accession>A0A2N5SAB2</accession>
<evidence type="ECO:0000256" key="8">
    <source>
        <dbReference type="ARBA" id="ARBA00023133"/>
    </source>
</evidence>
<reference evidence="13 14" key="1">
    <citation type="submission" date="2017-11" db="EMBL/GenBank/DDBJ databases">
        <title>De novo assembly and phasing of dikaryotic genomes from two isolates of Puccinia coronata f. sp. avenae, the causal agent of oat crown rust.</title>
        <authorList>
            <person name="Miller M.E."/>
            <person name="Zhang Y."/>
            <person name="Omidvar V."/>
            <person name="Sperschneider J."/>
            <person name="Schwessinger B."/>
            <person name="Raley C."/>
            <person name="Palmer J.M."/>
            <person name="Garnica D."/>
            <person name="Upadhyaya N."/>
            <person name="Rathjen J."/>
            <person name="Taylor J.M."/>
            <person name="Park R.F."/>
            <person name="Dodds P.N."/>
            <person name="Hirsch C.D."/>
            <person name="Kianian S.F."/>
            <person name="Figueroa M."/>
        </authorList>
    </citation>
    <scope>NUCLEOTIDE SEQUENCE [LARGE SCALE GENOMIC DNA]</scope>
    <source>
        <strain evidence="13">12SD80</strain>
    </source>
</reference>
<gene>
    <name evidence="13" type="ORF">PCASD_19881</name>
</gene>
<evidence type="ECO:0000256" key="7">
    <source>
        <dbReference type="ARBA" id="ARBA00023004"/>
    </source>
</evidence>
<dbReference type="EMBL" id="PGCI01000975">
    <property type="protein sequence ID" value="PLW10170.1"/>
    <property type="molecule type" value="Genomic_DNA"/>
</dbReference>
<feature type="transmembrane region" description="Helical" evidence="12">
    <location>
        <begin position="206"/>
        <end position="224"/>
    </location>
</feature>
<dbReference type="InterPro" id="IPR023754">
    <property type="entry name" value="HemeA_Synthase_type2"/>
</dbReference>
<dbReference type="GO" id="GO:0120547">
    <property type="term" value="F:heme A synthase activity"/>
    <property type="evidence" value="ECO:0007669"/>
    <property type="project" value="UniProtKB-EC"/>
</dbReference>
<feature type="transmembrane region" description="Helical" evidence="12">
    <location>
        <begin position="310"/>
        <end position="332"/>
    </location>
</feature>
<comment type="catalytic activity">
    <reaction evidence="11">
        <text>Fe(II)-heme o + 2 A + H2O = Fe(II)-heme a + 2 AH2</text>
        <dbReference type="Rhea" id="RHEA:63388"/>
        <dbReference type="ChEBI" id="CHEBI:13193"/>
        <dbReference type="ChEBI" id="CHEBI:15377"/>
        <dbReference type="ChEBI" id="CHEBI:17499"/>
        <dbReference type="ChEBI" id="CHEBI:60530"/>
        <dbReference type="ChEBI" id="CHEBI:61715"/>
        <dbReference type="EC" id="1.17.99.9"/>
    </reaction>
    <physiologicalReaction direction="left-to-right" evidence="11">
        <dbReference type="Rhea" id="RHEA:63389"/>
    </physiologicalReaction>
</comment>
<keyword evidence="4" id="KW-0479">Metal-binding</keyword>
<feature type="transmembrane region" description="Helical" evidence="12">
    <location>
        <begin position="244"/>
        <end position="269"/>
    </location>
</feature>
<dbReference type="PANTHER" id="PTHR23289:SF2">
    <property type="entry name" value="CYTOCHROME C OXIDASE ASSEMBLY PROTEIN COX15 HOMOLOG"/>
    <property type="match status" value="1"/>
</dbReference>
<keyword evidence="7" id="KW-0408">Iron</keyword>
<name>A0A2N5SAB2_9BASI</name>
<evidence type="ECO:0008006" key="15">
    <source>
        <dbReference type="Google" id="ProtNLM"/>
    </source>
</evidence>
<comment type="subcellular location">
    <subcellularLocation>
        <location evidence="2">Membrane</location>
        <topology evidence="2">Multi-pass membrane protein</topology>
    </subcellularLocation>
</comment>
<evidence type="ECO:0000313" key="13">
    <source>
        <dbReference type="EMBL" id="PLW10170.1"/>
    </source>
</evidence>
<feature type="transmembrane region" description="Helical" evidence="12">
    <location>
        <begin position="464"/>
        <end position="484"/>
    </location>
</feature>
<dbReference type="Pfam" id="PF02628">
    <property type="entry name" value="COX15-CtaA"/>
    <property type="match status" value="1"/>
</dbReference>
<feature type="transmembrane region" description="Helical" evidence="12">
    <location>
        <begin position="401"/>
        <end position="420"/>
    </location>
</feature>
<dbReference type="AlphaFoldDB" id="A0A2N5SAB2"/>
<dbReference type="GO" id="GO:0016653">
    <property type="term" value="F:oxidoreductase activity, acting on NAD(P)H, heme protein as acceptor"/>
    <property type="evidence" value="ECO:0007669"/>
    <property type="project" value="TreeGrafter"/>
</dbReference>
<comment type="pathway">
    <text evidence="10">Porphyrin-containing compound metabolism; heme A biosynthesis; heme A from heme O: step 1/1.</text>
</comment>
<feature type="transmembrane region" description="Helical" evidence="12">
    <location>
        <begin position="175"/>
        <end position="194"/>
    </location>
</feature>
<evidence type="ECO:0000256" key="2">
    <source>
        <dbReference type="ARBA" id="ARBA00004141"/>
    </source>
</evidence>
<dbReference type="Proteomes" id="UP000235392">
    <property type="component" value="Unassembled WGS sequence"/>
</dbReference>
<dbReference type="InterPro" id="IPR003780">
    <property type="entry name" value="COX15/CtaA_fam"/>
</dbReference>
<evidence type="ECO:0000256" key="3">
    <source>
        <dbReference type="ARBA" id="ARBA00022692"/>
    </source>
</evidence>
<keyword evidence="3 12" id="KW-0812">Transmembrane</keyword>
<sequence length="513" mass="57403">MLLSRVPSPLSLFTNSSSRRILSSKLALSPCSAYRPPCQPSTFNLLFKRSIYQTKSPSRSAFHACRPSFTRRFHSSLSPNPEVHLSPPIISKHLFLVAGLVFTIVIVGGYTRLTESGLSITEWNLVSGVLPPLTPEDWEAEFAKYRATPEFKLLNHGIGLEEFKKIFFWEWAHRLMGRVIGLSFLLPIPIFLRFGLIRTKKTGMSLVGIGSLIGLQGALGWYMVQSGLDQEELDQRDGVPRVSQYRLAAHLLMAFAVYSACIRLAGGLWRDWTLAVDRRPLFHHLNRHKILSALESIQILHNKLPTRARFSINALTALIFLTAASGGFVAGLDAGLVYNTYPKMGERWVPPLSELFSDLYTNRGKSNLAITSGEEEEEGRRPYLDLSWMRNMFENPTTVQFNHRILGSLTFLSSISWAVFIEKNKNLLPRSTLNMSRLVALVASNQLALGIATLVYLVPTSVALLHQANSLLLLSVSLFAGLTLRRPSALALKSFYKYQAQALVKPPQKIQLP</sequence>
<dbReference type="PANTHER" id="PTHR23289">
    <property type="entry name" value="CYTOCHROME C OXIDASE ASSEMBLY PROTEIN COX15"/>
    <property type="match status" value="1"/>
</dbReference>